<keyword evidence="1" id="KW-0472">Membrane</keyword>
<gene>
    <name evidence="2" type="ORF">OHU69_18065</name>
</gene>
<keyword evidence="1" id="KW-1133">Transmembrane helix</keyword>
<dbReference type="AlphaFoldDB" id="A0AAU1U4J6"/>
<evidence type="ECO:0000256" key="1">
    <source>
        <dbReference type="SAM" id="Phobius"/>
    </source>
</evidence>
<evidence type="ECO:0000313" key="2">
    <source>
        <dbReference type="EMBL" id="WTS12781.1"/>
    </source>
</evidence>
<protein>
    <submittedName>
        <fullName evidence="2">Uncharacterized protein</fullName>
    </submittedName>
</protein>
<keyword evidence="1" id="KW-0812">Transmembrane</keyword>
<name>A0AAU1U4J6_9ACTN</name>
<sequence>MRDERTYRNDLERRFLDNALKTRTRGFWLLVVAALLWLYVLARLLLPPGFLLASGGEHGAGCDDPLLFEEIRSGYDGSISNVCVLEPWPMIFAVLALSLPIGMAGAILYVRGVLGANLSHYVRSMTGR</sequence>
<feature type="transmembrane region" description="Helical" evidence="1">
    <location>
        <begin position="90"/>
        <end position="110"/>
    </location>
</feature>
<organism evidence="2">
    <name type="scientific">Streptomyces sp. NBC_00119</name>
    <dbReference type="NCBI Taxonomy" id="2975659"/>
    <lineage>
        <taxon>Bacteria</taxon>
        <taxon>Bacillati</taxon>
        <taxon>Actinomycetota</taxon>
        <taxon>Actinomycetes</taxon>
        <taxon>Kitasatosporales</taxon>
        <taxon>Streptomycetaceae</taxon>
        <taxon>Streptomyces</taxon>
    </lineage>
</organism>
<reference evidence="2" key="1">
    <citation type="submission" date="2022-10" db="EMBL/GenBank/DDBJ databases">
        <title>The complete genomes of actinobacterial strains from the NBC collection.</title>
        <authorList>
            <person name="Joergensen T.S."/>
            <person name="Alvarez Arevalo M."/>
            <person name="Sterndorff E.B."/>
            <person name="Faurdal D."/>
            <person name="Vuksanovic O."/>
            <person name="Mourched A.-S."/>
            <person name="Charusanti P."/>
            <person name="Shaw S."/>
            <person name="Blin K."/>
            <person name="Weber T."/>
        </authorList>
    </citation>
    <scope>NUCLEOTIDE SEQUENCE</scope>
    <source>
        <strain evidence="2">NBC_00119</strain>
    </source>
</reference>
<accession>A0AAU1U4J6</accession>
<dbReference type="EMBL" id="CP108195">
    <property type="protein sequence ID" value="WTS12781.1"/>
    <property type="molecule type" value="Genomic_DNA"/>
</dbReference>
<feature type="transmembrane region" description="Helical" evidence="1">
    <location>
        <begin position="27"/>
        <end position="46"/>
    </location>
</feature>
<proteinExistence type="predicted"/>